<feature type="domain" description="Bro-N" evidence="1">
    <location>
        <begin position="10"/>
        <end position="115"/>
    </location>
</feature>
<protein>
    <recommendedName>
        <fullName evidence="1">Bro-N domain-containing protein</fullName>
    </recommendedName>
</protein>
<proteinExistence type="predicted"/>
<dbReference type="Proteomes" id="UP000327167">
    <property type="component" value="Unassembled WGS sequence"/>
</dbReference>
<dbReference type="EMBL" id="CABVHJ010000005">
    <property type="protein sequence ID" value="VVM74526.1"/>
    <property type="molecule type" value="Genomic_DNA"/>
</dbReference>
<accession>A0A5E6S1Q2</accession>
<evidence type="ECO:0000313" key="3">
    <source>
        <dbReference type="Proteomes" id="UP000327167"/>
    </source>
</evidence>
<dbReference type="InterPro" id="IPR003497">
    <property type="entry name" value="BRO_N_domain"/>
</dbReference>
<dbReference type="PANTHER" id="PTHR36180:SF2">
    <property type="entry name" value="BRO FAMILY PROTEIN"/>
    <property type="match status" value="1"/>
</dbReference>
<sequence>MHTSNSSETHSHFPPPVFTRHNRFLHAFMQDHEAWFCVQDLGRLMGYPLNERLTLKLDPDQRRHVLLRRDGEIIDCAMVSESGLFALLVHHFVPENRHLRQWLSHEVIPMLRETQSSPVENHPSLSSMHWAGVTVPLLHWQQQAWVKWRDVPELMHGQRPYPVLGICSQGS</sequence>
<reference evidence="2 3" key="1">
    <citation type="submission" date="2019-09" db="EMBL/GenBank/DDBJ databases">
        <authorList>
            <person name="Chandra G."/>
            <person name="Truman W A."/>
        </authorList>
    </citation>
    <scope>NUCLEOTIDE SEQUENCE [LARGE SCALE GENOMIC DNA]</scope>
    <source>
        <strain evidence="2">PS655</strain>
    </source>
</reference>
<dbReference type="Pfam" id="PF02498">
    <property type="entry name" value="Bro-N"/>
    <property type="match status" value="1"/>
</dbReference>
<name>A0A5E6S1Q2_PSEFL</name>
<organism evidence="2 3">
    <name type="scientific">Pseudomonas fluorescens</name>
    <dbReference type="NCBI Taxonomy" id="294"/>
    <lineage>
        <taxon>Bacteria</taxon>
        <taxon>Pseudomonadati</taxon>
        <taxon>Pseudomonadota</taxon>
        <taxon>Gammaproteobacteria</taxon>
        <taxon>Pseudomonadales</taxon>
        <taxon>Pseudomonadaceae</taxon>
        <taxon>Pseudomonas</taxon>
    </lineage>
</organism>
<dbReference type="RefSeq" id="WP_150650203.1">
    <property type="nucleotide sequence ID" value="NZ_CABVHJ010000005.1"/>
</dbReference>
<gene>
    <name evidence="2" type="ORF">PS655_01987</name>
</gene>
<evidence type="ECO:0000259" key="1">
    <source>
        <dbReference type="PROSITE" id="PS51750"/>
    </source>
</evidence>
<dbReference type="PANTHER" id="PTHR36180">
    <property type="entry name" value="DNA-BINDING PROTEIN-RELATED-RELATED"/>
    <property type="match status" value="1"/>
</dbReference>
<evidence type="ECO:0000313" key="2">
    <source>
        <dbReference type="EMBL" id="VVM74526.1"/>
    </source>
</evidence>
<dbReference type="PROSITE" id="PS51750">
    <property type="entry name" value="BRO_N"/>
    <property type="match status" value="1"/>
</dbReference>
<dbReference type="SMART" id="SM01040">
    <property type="entry name" value="Bro-N"/>
    <property type="match status" value="1"/>
</dbReference>
<dbReference type="AlphaFoldDB" id="A0A5E6S1Q2"/>